<evidence type="ECO:0000313" key="3">
    <source>
        <dbReference type="RefSeq" id="XP_022345290.1"/>
    </source>
</evidence>
<dbReference type="AlphaFoldDB" id="A0A8B8EZ07"/>
<evidence type="ECO:0000313" key="2">
    <source>
        <dbReference type="Proteomes" id="UP000694844"/>
    </source>
</evidence>
<accession>A0A8B8EZ07</accession>
<feature type="transmembrane region" description="Helical" evidence="1">
    <location>
        <begin position="22"/>
        <end position="41"/>
    </location>
</feature>
<keyword evidence="1" id="KW-0472">Membrane</keyword>
<keyword evidence="2" id="KW-1185">Reference proteome</keyword>
<dbReference type="GeneID" id="111137887"/>
<keyword evidence="1" id="KW-1133">Transmembrane helix</keyword>
<protein>
    <submittedName>
        <fullName evidence="3">Uncharacterized protein LOC111137887</fullName>
    </submittedName>
</protein>
<sequence length="162" mass="18652">MYFKTFVLLSYLCEELDLITRIAMPHTFNFAVGLCLLVLLWGSDGRPRSKKTFVPIHTEPDESSTYTFLYDKHYMCMRTGGYHHRPFTCWMYNTTAEEIKLVHEQSSFRIVELKIMQLASSQAGRVLSVPEAHSALHSISNHMANFCHTAVNTTTVVWLEDV</sequence>
<evidence type="ECO:0000256" key="1">
    <source>
        <dbReference type="SAM" id="Phobius"/>
    </source>
</evidence>
<dbReference type="Proteomes" id="UP000694844">
    <property type="component" value="Chromosome 5"/>
</dbReference>
<keyword evidence="1" id="KW-0812">Transmembrane</keyword>
<gene>
    <name evidence="3" type="primary">LOC111137887</name>
</gene>
<proteinExistence type="predicted"/>
<organism evidence="2 3">
    <name type="scientific">Crassostrea virginica</name>
    <name type="common">Eastern oyster</name>
    <dbReference type="NCBI Taxonomy" id="6565"/>
    <lineage>
        <taxon>Eukaryota</taxon>
        <taxon>Metazoa</taxon>
        <taxon>Spiralia</taxon>
        <taxon>Lophotrochozoa</taxon>
        <taxon>Mollusca</taxon>
        <taxon>Bivalvia</taxon>
        <taxon>Autobranchia</taxon>
        <taxon>Pteriomorphia</taxon>
        <taxon>Ostreida</taxon>
        <taxon>Ostreoidea</taxon>
        <taxon>Ostreidae</taxon>
        <taxon>Crassostrea</taxon>
    </lineage>
</organism>
<dbReference type="KEGG" id="cvn:111137887"/>
<reference evidence="3" key="1">
    <citation type="submission" date="2025-08" db="UniProtKB">
        <authorList>
            <consortium name="RefSeq"/>
        </authorList>
    </citation>
    <scope>IDENTIFICATION</scope>
    <source>
        <tissue evidence="3">Whole sample</tissue>
    </source>
</reference>
<name>A0A8B8EZ07_CRAVI</name>
<dbReference type="RefSeq" id="XP_022345290.1">
    <property type="nucleotide sequence ID" value="XM_022489582.1"/>
</dbReference>
<dbReference type="OrthoDB" id="6129828at2759"/>